<proteinExistence type="inferred from homology"/>
<dbReference type="Gene3D" id="1.20.140.10">
    <property type="entry name" value="Butyryl-CoA Dehydrogenase, subunit A, domain 3"/>
    <property type="match status" value="1"/>
</dbReference>
<dbReference type="InterPro" id="IPR009100">
    <property type="entry name" value="AcylCoA_DH/oxidase_NM_dom_sf"/>
</dbReference>
<dbReference type="InterPro" id="IPR037069">
    <property type="entry name" value="AcylCoA_DH/ox_N_sf"/>
</dbReference>
<evidence type="ECO:0000256" key="3">
    <source>
        <dbReference type="ARBA" id="ARBA00022630"/>
    </source>
</evidence>
<dbReference type="PROSITE" id="PS00072">
    <property type="entry name" value="ACYL_COA_DH_1"/>
    <property type="match status" value="1"/>
</dbReference>
<dbReference type="InterPro" id="IPR006091">
    <property type="entry name" value="Acyl-CoA_Oxase/DH_mid-dom"/>
</dbReference>
<evidence type="ECO:0000259" key="10">
    <source>
        <dbReference type="Pfam" id="PF02770"/>
    </source>
</evidence>
<dbReference type="SUPFAM" id="SSF47203">
    <property type="entry name" value="Acyl-CoA dehydrogenase C-terminal domain-like"/>
    <property type="match status" value="1"/>
</dbReference>
<sequence>MKSGPCCPLNRDKQINKEWREMDFQLSEEHKMLRQMVREFAENELADKAGERDEEERFDMEVFHKLAELGLTGIPWDEKYGGAGFDFLSYVIAVEELSRVDSSVGVTLSAHTSLASWPIYKFGTEEQKQKFLRPLAEGKSMGAYCLTEPGSGSDAAGMKTTAKKDGDHYILNGSKIFITNGGLADIYIVFAATTPELKHKGQTAFIVTSDMPGFKVGKKEKKLGIRSSATTEIIFEDCRVPVENMLGTEGQGFKIAMMTLDGGRNGIAAQAVGIADGALTHAIAYAKERHQFGKPIAAQQAIGFKLADMATKVEAARLLTYQAAVLEDSALPYGKASAMAKLYAGDIAMEVTTDAVQVFGGYGYTREYPVERFMRDAKITQIYEGTNEIQRLVISNYLLKD</sequence>
<comment type="catalytic activity">
    <reaction evidence="6">
        <text>a 2,3-saturated acyl-CoA + A = a 2,3-dehydroacyl-CoA + AH2</text>
        <dbReference type="Rhea" id="RHEA:48608"/>
        <dbReference type="ChEBI" id="CHEBI:13193"/>
        <dbReference type="ChEBI" id="CHEBI:17499"/>
        <dbReference type="ChEBI" id="CHEBI:60015"/>
        <dbReference type="ChEBI" id="CHEBI:65111"/>
    </reaction>
</comment>
<keyword evidence="13" id="KW-1185">Reference proteome</keyword>
<gene>
    <name evidence="12" type="ORF">HMPREF0083_04927</name>
</gene>
<evidence type="ECO:0000256" key="5">
    <source>
        <dbReference type="ARBA" id="ARBA00023002"/>
    </source>
</evidence>
<dbReference type="FunFam" id="1.10.540.10:FF:000002">
    <property type="entry name" value="Acyl-CoA dehydrogenase FadE19"/>
    <property type="match status" value="1"/>
</dbReference>
<dbReference type="InterPro" id="IPR013786">
    <property type="entry name" value="AcylCoA_DH/ox_N"/>
</dbReference>
<protein>
    <recommendedName>
        <fullName evidence="7">Acyl-CoA dehydrogenase</fullName>
    </recommendedName>
</protein>
<dbReference type="AlphaFoldDB" id="U1WWH7"/>
<dbReference type="Proteomes" id="UP000016511">
    <property type="component" value="Unassembled WGS sequence"/>
</dbReference>
<dbReference type="GO" id="GO:0003995">
    <property type="term" value="F:acyl-CoA dehydrogenase activity"/>
    <property type="evidence" value="ECO:0007669"/>
    <property type="project" value="InterPro"/>
</dbReference>
<dbReference type="EMBL" id="AWSJ01000299">
    <property type="protein sequence ID" value="ERI07030.1"/>
    <property type="molecule type" value="Genomic_DNA"/>
</dbReference>
<evidence type="ECO:0000259" key="9">
    <source>
        <dbReference type="Pfam" id="PF00441"/>
    </source>
</evidence>
<dbReference type="FunFam" id="2.40.110.10:FF:000001">
    <property type="entry name" value="Acyl-CoA dehydrogenase, mitochondrial"/>
    <property type="match status" value="1"/>
</dbReference>
<dbReference type="PANTHER" id="PTHR43884:SF41">
    <property type="entry name" value="ACYL-COA DEHYDROGENASE"/>
    <property type="match status" value="1"/>
</dbReference>
<dbReference type="FunFam" id="1.20.140.10:FF:000004">
    <property type="entry name" value="Acyl-CoA dehydrogenase FadE25"/>
    <property type="match status" value="1"/>
</dbReference>
<dbReference type="CDD" id="cd01158">
    <property type="entry name" value="SCAD_SBCAD"/>
    <property type="match status" value="1"/>
</dbReference>
<feature type="domain" description="Acyl-CoA oxidase/dehydrogenase middle" evidence="10">
    <location>
        <begin position="143"/>
        <end position="238"/>
    </location>
</feature>
<keyword evidence="3 8" id="KW-0285">Flavoprotein</keyword>
<evidence type="ECO:0000256" key="8">
    <source>
        <dbReference type="RuleBase" id="RU362125"/>
    </source>
</evidence>
<evidence type="ECO:0000259" key="11">
    <source>
        <dbReference type="Pfam" id="PF02771"/>
    </source>
</evidence>
<evidence type="ECO:0000256" key="7">
    <source>
        <dbReference type="ARBA" id="ARBA00067585"/>
    </source>
</evidence>
<dbReference type="SUPFAM" id="SSF56645">
    <property type="entry name" value="Acyl-CoA dehydrogenase NM domain-like"/>
    <property type="match status" value="1"/>
</dbReference>
<dbReference type="GO" id="GO:0050660">
    <property type="term" value="F:flavin adenine dinucleotide binding"/>
    <property type="evidence" value="ECO:0007669"/>
    <property type="project" value="InterPro"/>
</dbReference>
<dbReference type="InterPro" id="IPR006089">
    <property type="entry name" value="Acyl-CoA_DH_CS"/>
</dbReference>
<dbReference type="Pfam" id="PF02771">
    <property type="entry name" value="Acyl-CoA_dh_N"/>
    <property type="match status" value="1"/>
</dbReference>
<dbReference type="PIRSF" id="PIRSF016578">
    <property type="entry name" value="HsaA"/>
    <property type="match status" value="1"/>
</dbReference>
<dbReference type="PROSITE" id="PS00073">
    <property type="entry name" value="ACYL_COA_DH_2"/>
    <property type="match status" value="1"/>
</dbReference>
<dbReference type="eggNOG" id="COG1960">
    <property type="taxonomic scope" value="Bacteria"/>
</dbReference>
<organism evidence="12 13">
    <name type="scientific">Aneurinibacillus aneurinilyticus ATCC 12856</name>
    <dbReference type="NCBI Taxonomy" id="649747"/>
    <lineage>
        <taxon>Bacteria</taxon>
        <taxon>Bacillati</taxon>
        <taxon>Bacillota</taxon>
        <taxon>Bacilli</taxon>
        <taxon>Bacillales</taxon>
        <taxon>Paenibacillaceae</taxon>
        <taxon>Aneurinibacillus group</taxon>
        <taxon>Aneurinibacillus</taxon>
    </lineage>
</organism>
<keyword evidence="5 8" id="KW-0560">Oxidoreductase</keyword>
<evidence type="ECO:0000256" key="4">
    <source>
        <dbReference type="ARBA" id="ARBA00022827"/>
    </source>
</evidence>
<dbReference type="InterPro" id="IPR009075">
    <property type="entry name" value="AcylCo_DH/oxidase_C"/>
</dbReference>
<dbReference type="HOGENOM" id="CLU_018204_0_2_9"/>
<dbReference type="InterPro" id="IPR036250">
    <property type="entry name" value="AcylCo_DH-like_C"/>
</dbReference>
<accession>U1WWH7</accession>
<dbReference type="PANTHER" id="PTHR43884">
    <property type="entry name" value="ACYL-COA DEHYDROGENASE"/>
    <property type="match status" value="1"/>
</dbReference>
<name>U1WWH7_ANEAE</name>
<evidence type="ECO:0000256" key="2">
    <source>
        <dbReference type="ARBA" id="ARBA00009347"/>
    </source>
</evidence>
<dbReference type="Gene3D" id="2.40.110.10">
    <property type="entry name" value="Butyryl-CoA Dehydrogenase, subunit A, domain 2"/>
    <property type="match status" value="1"/>
</dbReference>
<dbReference type="Pfam" id="PF02770">
    <property type="entry name" value="Acyl-CoA_dh_M"/>
    <property type="match status" value="1"/>
</dbReference>
<dbReference type="InterPro" id="IPR046373">
    <property type="entry name" value="Acyl-CoA_Oxase/DH_mid-dom_sf"/>
</dbReference>
<comment type="caution">
    <text evidence="12">The sequence shown here is derived from an EMBL/GenBank/DDBJ whole genome shotgun (WGS) entry which is preliminary data.</text>
</comment>
<reference evidence="12 13" key="1">
    <citation type="submission" date="2013-08" db="EMBL/GenBank/DDBJ databases">
        <authorList>
            <person name="Weinstock G."/>
            <person name="Sodergren E."/>
            <person name="Wylie T."/>
            <person name="Fulton L."/>
            <person name="Fulton R."/>
            <person name="Fronick C."/>
            <person name="O'Laughlin M."/>
            <person name="Godfrey J."/>
            <person name="Miner T."/>
            <person name="Herter B."/>
            <person name="Appelbaum E."/>
            <person name="Cordes M."/>
            <person name="Lek S."/>
            <person name="Wollam A."/>
            <person name="Pepin K.H."/>
            <person name="Palsikar V.B."/>
            <person name="Mitreva M."/>
            <person name="Wilson R.K."/>
        </authorList>
    </citation>
    <scope>NUCLEOTIDE SEQUENCE [LARGE SCALE GENOMIC DNA]</scope>
    <source>
        <strain evidence="12 13">ATCC 12856</strain>
    </source>
</reference>
<dbReference type="Pfam" id="PF00441">
    <property type="entry name" value="Acyl-CoA_dh_1"/>
    <property type="match status" value="1"/>
</dbReference>
<dbReference type="STRING" id="649747.HMPREF0083_04927"/>
<evidence type="ECO:0000313" key="13">
    <source>
        <dbReference type="Proteomes" id="UP000016511"/>
    </source>
</evidence>
<evidence type="ECO:0000256" key="6">
    <source>
        <dbReference type="ARBA" id="ARBA00052546"/>
    </source>
</evidence>
<dbReference type="Gene3D" id="1.10.540.10">
    <property type="entry name" value="Acyl-CoA dehydrogenase/oxidase, N-terminal domain"/>
    <property type="match status" value="1"/>
</dbReference>
<evidence type="ECO:0000313" key="12">
    <source>
        <dbReference type="EMBL" id="ERI07030.1"/>
    </source>
</evidence>
<feature type="domain" description="Acyl-CoA dehydrogenase/oxidase C-terminal" evidence="9">
    <location>
        <begin position="250"/>
        <end position="396"/>
    </location>
</feature>
<evidence type="ECO:0000256" key="1">
    <source>
        <dbReference type="ARBA" id="ARBA00001974"/>
    </source>
</evidence>
<feature type="domain" description="Acyl-CoA dehydrogenase/oxidase N-terminal" evidence="11">
    <location>
        <begin position="27"/>
        <end position="139"/>
    </location>
</feature>
<dbReference type="PATRIC" id="fig|649747.3.peg.4436"/>
<comment type="similarity">
    <text evidence="2 8">Belongs to the acyl-CoA dehydrogenase family.</text>
</comment>
<keyword evidence="4 8" id="KW-0274">FAD</keyword>
<comment type="cofactor">
    <cofactor evidence="1 8">
        <name>FAD</name>
        <dbReference type="ChEBI" id="CHEBI:57692"/>
    </cofactor>
</comment>